<feature type="compositionally biased region" description="Low complexity" evidence="2">
    <location>
        <begin position="201"/>
        <end position="213"/>
    </location>
</feature>
<dbReference type="AlphaFoldDB" id="A0A423XNG6"/>
<dbReference type="InParanoid" id="A0A423XNG6"/>
<dbReference type="STRING" id="1230097.A0A423XNG6"/>
<organism evidence="5 6">
    <name type="scientific">Cytospora leucostoma</name>
    <dbReference type="NCBI Taxonomy" id="1230097"/>
    <lineage>
        <taxon>Eukaryota</taxon>
        <taxon>Fungi</taxon>
        <taxon>Dikarya</taxon>
        <taxon>Ascomycota</taxon>
        <taxon>Pezizomycotina</taxon>
        <taxon>Sordariomycetes</taxon>
        <taxon>Sordariomycetidae</taxon>
        <taxon>Diaporthales</taxon>
        <taxon>Cytosporaceae</taxon>
        <taxon>Cytospora</taxon>
    </lineage>
</organism>
<dbReference type="Pfam" id="PF10342">
    <property type="entry name" value="Kre9_KNH"/>
    <property type="match status" value="1"/>
</dbReference>
<feature type="chain" id="PRO_5019378492" description="Yeast cell wall synthesis Kre9/Knh1-like N-terminal domain-containing protein" evidence="3">
    <location>
        <begin position="21"/>
        <end position="237"/>
    </location>
</feature>
<feature type="signal peptide" evidence="3">
    <location>
        <begin position="1"/>
        <end position="20"/>
    </location>
</feature>
<gene>
    <name evidence="5" type="ORF">VPNG_00311</name>
</gene>
<proteinExistence type="predicted"/>
<evidence type="ECO:0000256" key="3">
    <source>
        <dbReference type="SAM" id="SignalP"/>
    </source>
</evidence>
<dbReference type="InterPro" id="IPR018466">
    <property type="entry name" value="Kre9/Knh1-like_N"/>
</dbReference>
<accession>A0A423XNG6</accession>
<feature type="compositionally biased region" description="Polar residues" evidence="2">
    <location>
        <begin position="169"/>
        <end position="200"/>
    </location>
</feature>
<dbReference type="OrthoDB" id="5589325at2759"/>
<dbReference type="InterPro" id="IPR052982">
    <property type="entry name" value="SRP1/TIP1-like"/>
</dbReference>
<name>A0A423XNG6_9PEZI</name>
<keyword evidence="1 3" id="KW-0732">Signal</keyword>
<reference evidence="5 6" key="1">
    <citation type="submission" date="2015-09" db="EMBL/GenBank/DDBJ databases">
        <title>Host preference determinants of Valsa canker pathogens revealed by comparative genomics.</title>
        <authorList>
            <person name="Yin Z."/>
            <person name="Huang L."/>
        </authorList>
    </citation>
    <scope>NUCLEOTIDE SEQUENCE [LARGE SCALE GENOMIC DNA]</scope>
    <source>
        <strain evidence="5 6">SXYLt</strain>
    </source>
</reference>
<keyword evidence="6" id="KW-1185">Reference proteome</keyword>
<feature type="region of interest" description="Disordered" evidence="2">
    <location>
        <begin position="169"/>
        <end position="215"/>
    </location>
</feature>
<evidence type="ECO:0000313" key="6">
    <source>
        <dbReference type="Proteomes" id="UP000285146"/>
    </source>
</evidence>
<evidence type="ECO:0000259" key="4">
    <source>
        <dbReference type="Pfam" id="PF10342"/>
    </source>
</evidence>
<sequence length="237" mass="23256">MKFTTSGLLAIAAAFPSVLAVEFTNTDFDVVAGKAFTLSWADASGDVTITLKDGASTDLKTVSVLASGLTGTSYTWTPSASLTSDTYAFEIEDDTGVPNYSSQFEFVGSASATSAVASSTAAASTAKAASSAVSSAASSVVSSAAASSLAISSSATAASSSAVVTSSQTTIVGGSSGNSTRTATSLKTSTGKPYTSSPTGSASNSTTTTPVSTNDGKMLGSPLALVLGSLISLFVFN</sequence>
<dbReference type="EMBL" id="LKEB01000001">
    <property type="protein sequence ID" value="ROW18068.1"/>
    <property type="molecule type" value="Genomic_DNA"/>
</dbReference>
<dbReference type="PANTHER" id="PTHR40633:SF1">
    <property type="entry name" value="GPI ANCHORED SERINE-THREONINE RICH PROTEIN (AFU_ORTHOLOGUE AFUA_1G03630)"/>
    <property type="match status" value="1"/>
</dbReference>
<protein>
    <recommendedName>
        <fullName evidence="4">Yeast cell wall synthesis Kre9/Knh1-like N-terminal domain-containing protein</fullName>
    </recommendedName>
</protein>
<dbReference type="Proteomes" id="UP000285146">
    <property type="component" value="Unassembled WGS sequence"/>
</dbReference>
<dbReference type="PANTHER" id="PTHR40633">
    <property type="entry name" value="MATRIX PROTEIN, PUTATIVE (AFU_ORTHOLOGUE AFUA_8G05410)-RELATED"/>
    <property type="match status" value="1"/>
</dbReference>
<feature type="domain" description="Yeast cell wall synthesis Kre9/Knh1-like N-terminal" evidence="4">
    <location>
        <begin position="29"/>
        <end position="105"/>
    </location>
</feature>
<evidence type="ECO:0000313" key="5">
    <source>
        <dbReference type="EMBL" id="ROW18068.1"/>
    </source>
</evidence>
<comment type="caution">
    <text evidence="5">The sequence shown here is derived from an EMBL/GenBank/DDBJ whole genome shotgun (WGS) entry which is preliminary data.</text>
</comment>
<evidence type="ECO:0000256" key="2">
    <source>
        <dbReference type="SAM" id="MobiDB-lite"/>
    </source>
</evidence>
<evidence type="ECO:0000256" key="1">
    <source>
        <dbReference type="ARBA" id="ARBA00022729"/>
    </source>
</evidence>